<evidence type="ECO:0000313" key="2">
    <source>
        <dbReference type="Proteomes" id="UP000316426"/>
    </source>
</evidence>
<organism evidence="1 2">
    <name type="scientific">Botrimarina mediterranea</name>
    <dbReference type="NCBI Taxonomy" id="2528022"/>
    <lineage>
        <taxon>Bacteria</taxon>
        <taxon>Pseudomonadati</taxon>
        <taxon>Planctomycetota</taxon>
        <taxon>Planctomycetia</taxon>
        <taxon>Pirellulales</taxon>
        <taxon>Lacipirellulaceae</taxon>
        <taxon>Botrimarina</taxon>
    </lineage>
</organism>
<dbReference type="AlphaFoldDB" id="A0A518K787"/>
<name>A0A518K787_9BACT</name>
<reference evidence="1 2" key="1">
    <citation type="submission" date="2019-02" db="EMBL/GenBank/DDBJ databases">
        <title>Deep-cultivation of Planctomycetes and their phenomic and genomic characterization uncovers novel biology.</title>
        <authorList>
            <person name="Wiegand S."/>
            <person name="Jogler M."/>
            <person name="Boedeker C."/>
            <person name="Pinto D."/>
            <person name="Vollmers J."/>
            <person name="Rivas-Marin E."/>
            <person name="Kohn T."/>
            <person name="Peeters S.H."/>
            <person name="Heuer A."/>
            <person name="Rast P."/>
            <person name="Oberbeckmann S."/>
            <person name="Bunk B."/>
            <person name="Jeske O."/>
            <person name="Meyerdierks A."/>
            <person name="Storesund J.E."/>
            <person name="Kallscheuer N."/>
            <person name="Luecker S."/>
            <person name="Lage O.M."/>
            <person name="Pohl T."/>
            <person name="Merkel B.J."/>
            <person name="Hornburger P."/>
            <person name="Mueller R.-W."/>
            <person name="Bruemmer F."/>
            <person name="Labrenz M."/>
            <person name="Spormann A.M."/>
            <person name="Op den Camp H."/>
            <person name="Overmann J."/>
            <person name="Amann R."/>
            <person name="Jetten M.S.M."/>
            <person name="Mascher T."/>
            <person name="Medema M.H."/>
            <person name="Devos D.P."/>
            <person name="Kaster A.-K."/>
            <person name="Ovreas L."/>
            <person name="Rohde M."/>
            <person name="Galperin M.Y."/>
            <person name="Jogler C."/>
        </authorList>
    </citation>
    <scope>NUCLEOTIDE SEQUENCE [LARGE SCALE GENOMIC DNA]</scope>
    <source>
        <strain evidence="1 2">Spa11</strain>
    </source>
</reference>
<evidence type="ECO:0000313" key="1">
    <source>
        <dbReference type="EMBL" id="QDV73644.1"/>
    </source>
</evidence>
<accession>A0A518K787</accession>
<proteinExistence type="predicted"/>
<dbReference type="Proteomes" id="UP000316426">
    <property type="component" value="Chromosome"/>
</dbReference>
<gene>
    <name evidence="1" type="ORF">Spa11_18430</name>
</gene>
<sequence>MSQCAAIGKDGRVKYTQESKTGFQVEPVSCPVDGTLCESGQGQLPISPDEVTGFRVYCERCD</sequence>
<keyword evidence="2" id="KW-1185">Reference proteome</keyword>
<dbReference type="EMBL" id="CP036349">
    <property type="protein sequence ID" value="QDV73644.1"/>
    <property type="molecule type" value="Genomic_DNA"/>
</dbReference>
<dbReference type="KEGG" id="bmei:Spa11_18430"/>
<protein>
    <submittedName>
        <fullName evidence="1">Uncharacterized protein</fullName>
    </submittedName>
</protein>